<sequence length="68" mass="7445">MSKSEAKNDPSIPSSDERRQILLHLDASLIKDLKKAAVDLDRSASAIANEAIDGWLKDRALRKGADDN</sequence>
<dbReference type="Proteomes" id="UP000403266">
    <property type="component" value="Unassembled WGS sequence"/>
</dbReference>
<protein>
    <recommendedName>
        <fullName evidence="3">CopG family transcriptional regulator</fullName>
    </recommendedName>
</protein>
<reference evidence="1 2" key="1">
    <citation type="journal article" date="2019" name="Syst. Appl. Microbiol.">
        <title>Microvirga tunisiensis sp. nov., a root nodule symbiotic bacterium isolated from Lupinus micranthus and L. luteus grown in Northern Tunisia.</title>
        <authorList>
            <person name="Msaddak A."/>
            <person name="Rejili M."/>
            <person name="Duran D."/>
            <person name="Mars M."/>
            <person name="Palacios J.M."/>
            <person name="Ruiz-Argueso T."/>
            <person name="Rey L."/>
            <person name="Imperial J."/>
        </authorList>
    </citation>
    <scope>NUCLEOTIDE SEQUENCE [LARGE SCALE GENOMIC DNA]</scope>
    <source>
        <strain evidence="1 2">Lmie10</strain>
    </source>
</reference>
<proteinExistence type="predicted"/>
<evidence type="ECO:0000313" key="1">
    <source>
        <dbReference type="EMBL" id="MPR24079.1"/>
    </source>
</evidence>
<dbReference type="OrthoDB" id="8255831at2"/>
<evidence type="ECO:0008006" key="3">
    <source>
        <dbReference type="Google" id="ProtNLM"/>
    </source>
</evidence>
<dbReference type="AlphaFoldDB" id="A0A5N7MCT2"/>
<keyword evidence="2" id="KW-1185">Reference proteome</keyword>
<name>A0A5N7MCT2_9HYPH</name>
<accession>A0A5N7MCT2</accession>
<dbReference type="RefSeq" id="WP_152708990.1">
    <property type="nucleotide sequence ID" value="NZ_VOSJ01000007.1"/>
</dbReference>
<dbReference type="EMBL" id="VOSK01000003">
    <property type="protein sequence ID" value="MPR24079.1"/>
    <property type="molecule type" value="Genomic_DNA"/>
</dbReference>
<comment type="caution">
    <text evidence="1">The sequence shown here is derived from an EMBL/GenBank/DDBJ whole genome shotgun (WGS) entry which is preliminary data.</text>
</comment>
<evidence type="ECO:0000313" key="2">
    <source>
        <dbReference type="Proteomes" id="UP000403266"/>
    </source>
</evidence>
<organism evidence="1 2">
    <name type="scientific">Microvirga tunisiensis</name>
    <dbReference type="NCBI Taxonomy" id="2108360"/>
    <lineage>
        <taxon>Bacteria</taxon>
        <taxon>Pseudomonadati</taxon>
        <taxon>Pseudomonadota</taxon>
        <taxon>Alphaproteobacteria</taxon>
        <taxon>Hyphomicrobiales</taxon>
        <taxon>Methylobacteriaceae</taxon>
        <taxon>Microvirga</taxon>
    </lineage>
</organism>
<gene>
    <name evidence="1" type="ORF">FS320_02280</name>
</gene>